<gene>
    <name evidence="1" type="ORF">AN396_08610</name>
</gene>
<organism evidence="1 2">
    <name type="scientific">Candidatus Epulonipiscium fishelsonii</name>
    <dbReference type="NCBI Taxonomy" id="77094"/>
    <lineage>
        <taxon>Bacteria</taxon>
        <taxon>Bacillati</taxon>
        <taxon>Bacillota</taxon>
        <taxon>Clostridia</taxon>
        <taxon>Lachnospirales</taxon>
        <taxon>Lachnospiraceae</taxon>
        <taxon>Candidatus Epulonipiscium</taxon>
    </lineage>
</organism>
<keyword evidence="2" id="KW-1185">Reference proteome</keyword>
<proteinExistence type="predicted"/>
<evidence type="ECO:0000313" key="2">
    <source>
        <dbReference type="Proteomes" id="UP000188605"/>
    </source>
</evidence>
<dbReference type="Proteomes" id="UP000188605">
    <property type="component" value="Unassembled WGS sequence"/>
</dbReference>
<evidence type="ECO:0000313" key="1">
    <source>
        <dbReference type="EMBL" id="ONI39455.1"/>
    </source>
</evidence>
<accession>A0ACC8XAT7</accession>
<name>A0ACC8XAT7_9FIRM</name>
<dbReference type="EMBL" id="LJDB01000064">
    <property type="protein sequence ID" value="ONI39455.1"/>
    <property type="molecule type" value="Genomic_DNA"/>
</dbReference>
<reference evidence="1" key="1">
    <citation type="submission" date="2016-08" db="EMBL/GenBank/DDBJ databases">
        <authorList>
            <person name="Ngugi D.K."/>
            <person name="Miyake S."/>
            <person name="Stingl U."/>
        </authorList>
    </citation>
    <scope>NUCLEOTIDE SEQUENCE</scope>
    <source>
        <strain evidence="1">SCG-B11WGA-EpuloA1</strain>
    </source>
</reference>
<comment type="caution">
    <text evidence="1">The sequence shown here is derived from an EMBL/GenBank/DDBJ whole genome shotgun (WGS) entry which is preliminary data.</text>
</comment>
<protein>
    <submittedName>
        <fullName evidence="1">Uncharacterized protein</fullName>
    </submittedName>
</protein>
<sequence>MDKLSKEVYKNRINKTQEILKREQVDAYIIKTKEGSDKVVENLFGYEIVGEAYIVVTPNKCYAITSVIDAQDSEECGFFEKVTKYNKTGPKTYLVELLDNINPTKIMINISQNNYKADGFTVGSYRDFIKIIGDKNYNIISMETFIDEIF</sequence>